<evidence type="ECO:0000313" key="4">
    <source>
        <dbReference type="Proteomes" id="UP000046947"/>
    </source>
</evidence>
<dbReference type="AlphaFoldDB" id="A0A654TJ65"/>
<name>A0A654TJ65_MYCTX</name>
<dbReference type="EMBL" id="CQQC01000166">
    <property type="protein sequence ID" value="CNU49101.1"/>
    <property type="molecule type" value="Genomic_DNA"/>
</dbReference>
<accession>A0A654TJ65</accession>
<dbReference type="Proteomes" id="UP000046947">
    <property type="component" value="Unassembled WGS sequence"/>
</dbReference>
<reference evidence="3 4" key="1">
    <citation type="submission" date="2015-03" db="EMBL/GenBank/DDBJ databases">
        <authorList>
            <consortium name="Pathogen Informatics"/>
        </authorList>
    </citation>
    <scope>NUCLEOTIDE SEQUENCE [LARGE SCALE GENOMIC DNA]</scope>
    <source>
        <strain evidence="2 3">D00501624</strain>
        <strain evidence="1 4">H09601792</strain>
    </source>
</reference>
<proteinExistence type="predicted"/>
<gene>
    <name evidence="2" type="ORF">ERS007661_00755</name>
    <name evidence="1" type="ORF">ERS007688_01132</name>
</gene>
<organism evidence="1 4">
    <name type="scientific">Mycobacterium tuberculosis</name>
    <dbReference type="NCBI Taxonomy" id="1773"/>
    <lineage>
        <taxon>Bacteria</taxon>
        <taxon>Bacillati</taxon>
        <taxon>Actinomycetota</taxon>
        <taxon>Actinomycetes</taxon>
        <taxon>Mycobacteriales</taxon>
        <taxon>Mycobacteriaceae</taxon>
        <taxon>Mycobacterium</taxon>
        <taxon>Mycobacterium tuberculosis complex</taxon>
    </lineage>
</organism>
<evidence type="ECO:0000313" key="3">
    <source>
        <dbReference type="Proteomes" id="UP000039217"/>
    </source>
</evidence>
<sequence>MPATEDPEFTERAAPILADLRQLEAIAVQATRISRITPELIKALGAVRRHHDELMRLGATAPGATLAQRLYAARRRANLSTLETAQAAGVAEEMIVGAEAEEELPAEATEAIEALIRQIN</sequence>
<protein>
    <submittedName>
        <fullName evidence="1">Hypothetical alanine rich protein</fullName>
    </submittedName>
</protein>
<dbReference type="Proteomes" id="UP000039217">
    <property type="component" value="Unassembled WGS sequence"/>
</dbReference>
<dbReference type="EMBL" id="CFOH01000133">
    <property type="protein sequence ID" value="CFE48576.1"/>
    <property type="molecule type" value="Genomic_DNA"/>
</dbReference>
<evidence type="ECO:0000313" key="1">
    <source>
        <dbReference type="EMBL" id="CFE48576.1"/>
    </source>
</evidence>
<evidence type="ECO:0000313" key="2">
    <source>
        <dbReference type="EMBL" id="CNU49101.1"/>
    </source>
</evidence>